<evidence type="ECO:0000256" key="1">
    <source>
        <dbReference type="SAM" id="MobiDB-lite"/>
    </source>
</evidence>
<feature type="compositionally biased region" description="Basic and acidic residues" evidence="1">
    <location>
        <begin position="1"/>
        <end position="12"/>
    </location>
</feature>
<proteinExistence type="predicted"/>
<evidence type="ECO:0000313" key="3">
    <source>
        <dbReference type="Proteomes" id="UP000625711"/>
    </source>
</evidence>
<feature type="region of interest" description="Disordered" evidence="1">
    <location>
        <begin position="1"/>
        <end position="41"/>
    </location>
</feature>
<reference evidence="2" key="1">
    <citation type="submission" date="2020-08" db="EMBL/GenBank/DDBJ databases">
        <title>Genome sequencing and assembly of the red palm weevil Rhynchophorus ferrugineus.</title>
        <authorList>
            <person name="Dias G.B."/>
            <person name="Bergman C.M."/>
            <person name="Manee M."/>
        </authorList>
    </citation>
    <scope>NUCLEOTIDE SEQUENCE</scope>
    <source>
        <strain evidence="2">AA-2017</strain>
        <tissue evidence="2">Whole larva</tissue>
    </source>
</reference>
<sequence length="104" mass="11498">RQPESIRSRRAPDGPSPPPSKLPPPPPPPRHGNGNPGWSPGWLDLRLRLYPPYRKGFFQHAPSATGAPSDPVSSTGSLDGSGRERKGRATFNRNSFVRREFFLD</sequence>
<feature type="non-terminal residue" evidence="2">
    <location>
        <position position="1"/>
    </location>
</feature>
<evidence type="ECO:0000313" key="2">
    <source>
        <dbReference type="EMBL" id="KAF7262908.1"/>
    </source>
</evidence>
<dbReference type="AlphaFoldDB" id="A0A834HKE7"/>
<comment type="caution">
    <text evidence="2">The sequence shown here is derived from an EMBL/GenBank/DDBJ whole genome shotgun (WGS) entry which is preliminary data.</text>
</comment>
<dbReference type="Proteomes" id="UP000625711">
    <property type="component" value="Unassembled WGS sequence"/>
</dbReference>
<keyword evidence="3" id="KW-1185">Reference proteome</keyword>
<organism evidence="2 3">
    <name type="scientific">Rhynchophorus ferrugineus</name>
    <name type="common">Red palm weevil</name>
    <name type="synonym">Curculio ferrugineus</name>
    <dbReference type="NCBI Taxonomy" id="354439"/>
    <lineage>
        <taxon>Eukaryota</taxon>
        <taxon>Metazoa</taxon>
        <taxon>Ecdysozoa</taxon>
        <taxon>Arthropoda</taxon>
        <taxon>Hexapoda</taxon>
        <taxon>Insecta</taxon>
        <taxon>Pterygota</taxon>
        <taxon>Neoptera</taxon>
        <taxon>Endopterygota</taxon>
        <taxon>Coleoptera</taxon>
        <taxon>Polyphaga</taxon>
        <taxon>Cucujiformia</taxon>
        <taxon>Curculionidae</taxon>
        <taxon>Dryophthorinae</taxon>
        <taxon>Rhynchophorus</taxon>
    </lineage>
</organism>
<feature type="region of interest" description="Disordered" evidence="1">
    <location>
        <begin position="56"/>
        <end position="94"/>
    </location>
</feature>
<gene>
    <name evidence="2" type="ORF">GWI33_003858</name>
</gene>
<protein>
    <submittedName>
        <fullName evidence="2">Uncharacterized protein</fullName>
    </submittedName>
</protein>
<feature type="compositionally biased region" description="Pro residues" evidence="1">
    <location>
        <begin position="14"/>
        <end position="30"/>
    </location>
</feature>
<dbReference type="EMBL" id="JAACXV010023643">
    <property type="protein sequence ID" value="KAF7262908.1"/>
    <property type="molecule type" value="Genomic_DNA"/>
</dbReference>
<accession>A0A834HKE7</accession>
<name>A0A834HKE7_RHYFE</name>